<dbReference type="EMBL" id="FZNO01000046">
    <property type="protein sequence ID" value="SNR95369.1"/>
    <property type="molecule type" value="Genomic_DNA"/>
</dbReference>
<proteinExistence type="predicted"/>
<dbReference type="Proteomes" id="UP000198403">
    <property type="component" value="Unassembled WGS sequence"/>
</dbReference>
<organism evidence="1 2">
    <name type="scientific">Blastococcus mobilis</name>
    <dbReference type="NCBI Taxonomy" id="1938746"/>
    <lineage>
        <taxon>Bacteria</taxon>
        <taxon>Bacillati</taxon>
        <taxon>Actinomycetota</taxon>
        <taxon>Actinomycetes</taxon>
        <taxon>Geodermatophilales</taxon>
        <taxon>Geodermatophilaceae</taxon>
        <taxon>Blastococcus</taxon>
    </lineage>
</organism>
<sequence length="135" mass="14297">MGRGPGPGVCYQLPHRRPTPHKLGPVPGCLCGVYGCNLPDLLPFVAEWGETRQPDVVIGQVILTGPLLRGPVDPLGRDPASTVRGGAATVGRVVYWPADALVGPDLFRRRHPRTEVRAVPDLAADTLRAAGEAVP</sequence>
<name>A0A239AIK3_9ACTN</name>
<protein>
    <submittedName>
        <fullName evidence="1">Uncharacterized protein</fullName>
    </submittedName>
</protein>
<evidence type="ECO:0000313" key="2">
    <source>
        <dbReference type="Proteomes" id="UP000198403"/>
    </source>
</evidence>
<evidence type="ECO:0000313" key="1">
    <source>
        <dbReference type="EMBL" id="SNR95369.1"/>
    </source>
</evidence>
<keyword evidence="2" id="KW-1185">Reference proteome</keyword>
<gene>
    <name evidence="1" type="ORF">SAMN06272737_1468</name>
</gene>
<dbReference type="AlphaFoldDB" id="A0A239AIK3"/>
<accession>A0A239AIK3</accession>
<reference evidence="1 2" key="1">
    <citation type="submission" date="2017-06" db="EMBL/GenBank/DDBJ databases">
        <authorList>
            <person name="Kim H.J."/>
            <person name="Triplett B.A."/>
        </authorList>
    </citation>
    <scope>NUCLEOTIDE SEQUENCE [LARGE SCALE GENOMIC DNA]</scope>
    <source>
        <strain evidence="1 2">DSM 44272</strain>
    </source>
</reference>